<dbReference type="Proteomes" id="UP000391919">
    <property type="component" value="Unassembled WGS sequence"/>
</dbReference>
<dbReference type="EMBL" id="BKZQ01000018">
    <property type="protein sequence ID" value="GER70298.1"/>
    <property type="molecule type" value="Genomic_DNA"/>
</dbReference>
<proteinExistence type="predicted"/>
<dbReference type="AlphaFoldDB" id="A0A5J4JIK5"/>
<reference evidence="1 2" key="1">
    <citation type="submission" date="2019-09" db="EMBL/GenBank/DDBJ databases">
        <title>Draft genome sequence of Bacillus sp. JC-7.</title>
        <authorList>
            <person name="Tanaka N."/>
            <person name="Shiwa Y."/>
            <person name="Fujita N."/>
            <person name="Tanasupawat S."/>
        </authorList>
    </citation>
    <scope>NUCLEOTIDE SEQUENCE [LARGE SCALE GENOMIC DNA]</scope>
    <source>
        <strain evidence="1 2">JC-7</strain>
    </source>
</reference>
<organism evidence="1 2">
    <name type="scientific">Weizmannia acidilactici</name>
    <dbReference type="NCBI Taxonomy" id="2607726"/>
    <lineage>
        <taxon>Bacteria</taxon>
        <taxon>Bacillati</taxon>
        <taxon>Bacillota</taxon>
        <taxon>Bacilli</taxon>
        <taxon>Bacillales</taxon>
        <taxon>Bacillaceae</taxon>
        <taxon>Heyndrickxia</taxon>
    </lineage>
</organism>
<dbReference type="RefSeq" id="WP_151698141.1">
    <property type="nucleotide sequence ID" value="NZ_BKZP01000050.1"/>
</dbReference>
<evidence type="ECO:0000313" key="1">
    <source>
        <dbReference type="EMBL" id="GER70298.1"/>
    </source>
</evidence>
<keyword evidence="2" id="KW-1185">Reference proteome</keyword>
<protein>
    <submittedName>
        <fullName evidence="1">Uncharacterized protein</fullName>
    </submittedName>
</protein>
<gene>
    <name evidence="1" type="ORF">BpJC7_16010</name>
</gene>
<accession>A0A5J4JIK5</accession>
<sequence length="126" mass="13525">MNNGTADFNYYTDSRFRSGSDKLYNEMLLTVCAGGDVLYKGKLADFNQMEARPLASKTDEILKFRVDFPAELGNEFQGLTCSFQLQFYTGNGGAAGSITPAIGNGGALPNTGTNIFNALVSGIVLF</sequence>
<name>A0A5J4JIK5_9BACI</name>
<evidence type="ECO:0000313" key="2">
    <source>
        <dbReference type="Proteomes" id="UP000391919"/>
    </source>
</evidence>
<comment type="caution">
    <text evidence="1">The sequence shown here is derived from an EMBL/GenBank/DDBJ whole genome shotgun (WGS) entry which is preliminary data.</text>
</comment>